<keyword evidence="4" id="KW-0804">Transcription</keyword>
<keyword evidence="2" id="KW-0805">Transcription regulation</keyword>
<dbReference type="PANTHER" id="PTHR30537">
    <property type="entry name" value="HTH-TYPE TRANSCRIPTIONAL REGULATOR"/>
    <property type="match status" value="1"/>
</dbReference>
<dbReference type="Proteomes" id="UP000012488">
    <property type="component" value="Chromosome"/>
</dbReference>
<accession>A0A6B9FIF6</accession>
<feature type="domain" description="HTH lysR-type" evidence="5">
    <location>
        <begin position="3"/>
        <end position="60"/>
    </location>
</feature>
<dbReference type="FunFam" id="1.10.10.10:FF:000001">
    <property type="entry name" value="LysR family transcriptional regulator"/>
    <property type="match status" value="1"/>
</dbReference>
<dbReference type="InterPro" id="IPR005119">
    <property type="entry name" value="LysR_subst-bd"/>
</dbReference>
<evidence type="ECO:0000313" key="7">
    <source>
        <dbReference type="Proteomes" id="UP000012488"/>
    </source>
</evidence>
<dbReference type="GO" id="GO:0043565">
    <property type="term" value="F:sequence-specific DNA binding"/>
    <property type="evidence" value="ECO:0007669"/>
    <property type="project" value="TreeGrafter"/>
</dbReference>
<dbReference type="InterPro" id="IPR000847">
    <property type="entry name" value="LysR_HTH_N"/>
</dbReference>
<organism evidence="6 7">
    <name type="scientific">Methylobacterium mesophilicum SR1.6/6</name>
    <dbReference type="NCBI Taxonomy" id="908290"/>
    <lineage>
        <taxon>Bacteria</taxon>
        <taxon>Pseudomonadati</taxon>
        <taxon>Pseudomonadota</taxon>
        <taxon>Alphaproteobacteria</taxon>
        <taxon>Hyphomicrobiales</taxon>
        <taxon>Methylobacteriaceae</taxon>
        <taxon>Methylobacterium</taxon>
    </lineage>
</organism>
<evidence type="ECO:0000256" key="2">
    <source>
        <dbReference type="ARBA" id="ARBA00023015"/>
    </source>
</evidence>
<dbReference type="AlphaFoldDB" id="A0A6B9FIF6"/>
<evidence type="ECO:0000313" key="6">
    <source>
        <dbReference type="EMBL" id="QGY01556.1"/>
    </source>
</evidence>
<evidence type="ECO:0000256" key="1">
    <source>
        <dbReference type="ARBA" id="ARBA00009437"/>
    </source>
</evidence>
<proteinExistence type="inferred from homology"/>
<dbReference type="InterPro" id="IPR036390">
    <property type="entry name" value="WH_DNA-bd_sf"/>
</dbReference>
<dbReference type="Pfam" id="PF00126">
    <property type="entry name" value="HTH_1"/>
    <property type="match status" value="1"/>
</dbReference>
<dbReference type="PROSITE" id="PS50931">
    <property type="entry name" value="HTH_LYSR"/>
    <property type="match status" value="1"/>
</dbReference>
<evidence type="ECO:0000256" key="3">
    <source>
        <dbReference type="ARBA" id="ARBA00023125"/>
    </source>
</evidence>
<dbReference type="PANTHER" id="PTHR30537:SF68">
    <property type="entry name" value="TRANSCRIPTIONAL REGULATOR-RELATED"/>
    <property type="match status" value="1"/>
</dbReference>
<dbReference type="CDD" id="cd08422">
    <property type="entry name" value="PBP2_CrgA_like"/>
    <property type="match status" value="1"/>
</dbReference>
<gene>
    <name evidence="6" type="ORF">MMSR116_06295</name>
</gene>
<dbReference type="Pfam" id="PF03466">
    <property type="entry name" value="LysR_substrate"/>
    <property type="match status" value="1"/>
</dbReference>
<comment type="similarity">
    <text evidence="1">Belongs to the LysR transcriptional regulatory family.</text>
</comment>
<protein>
    <submittedName>
        <fullName evidence="6">LysR family transcriptional regulator</fullName>
    </submittedName>
</protein>
<sequence length="303" mass="32923">MTPDLNALLIFARVVEAGGFSAAARQLRMPVSTVSRRVADLEAELGIRLLERSTRRLRLTDLGAAVLDQARRGAEISEAVIGLVLDQATHVSGVLRIAALPSLCDTLMAPLVGAFQAEHPDVRVQVIVIERHVDPVADGIDLVLRYGALADSALVARPVLTYRHQLVASPAYLVQAGAPRGPQDLHRHRLVAFSIGRPDHSWVLVGANERRETVSFQPYLTMNDYTGLAAALAAGAGIGGLPPVVRPELMRAGQLVEVMPDWRFRTFDLSLVHLGHAHTPRPVRLFRDFAARTAPTLFPNLPV</sequence>
<evidence type="ECO:0000256" key="4">
    <source>
        <dbReference type="ARBA" id="ARBA00023163"/>
    </source>
</evidence>
<keyword evidence="3" id="KW-0238">DNA-binding</keyword>
<dbReference type="SUPFAM" id="SSF46785">
    <property type="entry name" value="Winged helix' DNA-binding domain"/>
    <property type="match status" value="1"/>
</dbReference>
<dbReference type="Gene3D" id="3.40.190.290">
    <property type="match status" value="1"/>
</dbReference>
<reference evidence="6 7" key="2">
    <citation type="journal article" date="2013" name="Genome Announc.">
        <title>Draft Genome Sequence of Methylobacterium mesophilicum Strain SR1.6/6, Isolated from Citrus sinensis.</title>
        <authorList>
            <person name="Marinho Almeida D."/>
            <person name="Dini-Andreote F."/>
            <person name="Camargo Neves A.A."/>
            <person name="Juca Ramos R.T."/>
            <person name="Andreote F.D."/>
            <person name="Carneiro A.R."/>
            <person name="Oliveira de Souza Lima A."/>
            <person name="Caracciolo Gomes de Sa P.H."/>
            <person name="Ribeiro Barbosa M.S."/>
            <person name="Araujo W.L."/>
            <person name="Silva A."/>
        </authorList>
    </citation>
    <scope>NUCLEOTIDE SEQUENCE [LARGE SCALE GENOMIC DNA]</scope>
    <source>
        <strain evidence="6 7">SR1.6/6</strain>
    </source>
</reference>
<dbReference type="KEGG" id="mmes:MMSR116_06295"/>
<dbReference type="SUPFAM" id="SSF53850">
    <property type="entry name" value="Periplasmic binding protein-like II"/>
    <property type="match status" value="1"/>
</dbReference>
<dbReference type="EMBL" id="CP043538">
    <property type="protein sequence ID" value="QGY01556.1"/>
    <property type="molecule type" value="Genomic_DNA"/>
</dbReference>
<dbReference type="InterPro" id="IPR036388">
    <property type="entry name" value="WH-like_DNA-bd_sf"/>
</dbReference>
<dbReference type="GO" id="GO:0006351">
    <property type="term" value="P:DNA-templated transcription"/>
    <property type="evidence" value="ECO:0007669"/>
    <property type="project" value="TreeGrafter"/>
</dbReference>
<reference evidence="6 7" key="1">
    <citation type="journal article" date="2012" name="Genet. Mol. Biol.">
        <title>Analysis of 16S rRNA and mxaF genes revealing insights into Methylobacterium niche-specific plant association.</title>
        <authorList>
            <person name="Dourado M.N."/>
            <person name="Andreote F.D."/>
            <person name="Dini-Andreote F."/>
            <person name="Conti R."/>
            <person name="Araujo J.M."/>
            <person name="Araujo W.L."/>
        </authorList>
    </citation>
    <scope>NUCLEOTIDE SEQUENCE [LARGE SCALE GENOMIC DNA]</scope>
    <source>
        <strain evidence="6 7">SR1.6/6</strain>
    </source>
</reference>
<dbReference type="GO" id="GO:0003700">
    <property type="term" value="F:DNA-binding transcription factor activity"/>
    <property type="evidence" value="ECO:0007669"/>
    <property type="project" value="InterPro"/>
</dbReference>
<dbReference type="InterPro" id="IPR058163">
    <property type="entry name" value="LysR-type_TF_proteobact-type"/>
</dbReference>
<name>A0A6B9FIF6_9HYPH</name>
<dbReference type="Gene3D" id="1.10.10.10">
    <property type="entry name" value="Winged helix-like DNA-binding domain superfamily/Winged helix DNA-binding domain"/>
    <property type="match status" value="1"/>
</dbReference>
<evidence type="ECO:0000259" key="5">
    <source>
        <dbReference type="PROSITE" id="PS50931"/>
    </source>
</evidence>